<dbReference type="Proteomes" id="UP000321362">
    <property type="component" value="Chromosome"/>
</dbReference>
<keyword evidence="2" id="KW-1185">Reference proteome</keyword>
<dbReference type="OrthoDB" id="7596925at2"/>
<protein>
    <recommendedName>
        <fullName evidence="3">PH domain-containing protein</fullName>
    </recommendedName>
</protein>
<reference evidence="1 2" key="1">
    <citation type="journal article" date="2013" name="J. Microbiol.">
        <title>Mucilaginibacter ginsenosidivorax sp. nov., with ginsenoside converting activity isolated from sediment.</title>
        <authorList>
            <person name="Kim J.K."/>
            <person name="Choi T.E."/>
            <person name="Liu Q.M."/>
            <person name="Park H.Y."/>
            <person name="Yi T.H."/>
            <person name="Yoon M.H."/>
            <person name="Kim S.C."/>
            <person name="Im W.T."/>
        </authorList>
    </citation>
    <scope>NUCLEOTIDE SEQUENCE [LARGE SCALE GENOMIC DNA]</scope>
    <source>
        <strain evidence="1 2">KHI28</strain>
    </source>
</reference>
<gene>
    <name evidence="1" type="ORF">FSB76_31145</name>
</gene>
<accession>A0A5B8W9F5</accession>
<dbReference type="AlphaFoldDB" id="A0A5B8W9F5"/>
<evidence type="ECO:0008006" key="3">
    <source>
        <dbReference type="Google" id="ProtNLM"/>
    </source>
</evidence>
<organism evidence="1 2">
    <name type="scientific">Mucilaginibacter ginsenosidivorax</name>
    <dbReference type="NCBI Taxonomy" id="862126"/>
    <lineage>
        <taxon>Bacteria</taxon>
        <taxon>Pseudomonadati</taxon>
        <taxon>Bacteroidota</taxon>
        <taxon>Sphingobacteriia</taxon>
        <taxon>Sphingobacteriales</taxon>
        <taxon>Sphingobacteriaceae</taxon>
        <taxon>Mucilaginibacter</taxon>
    </lineage>
</organism>
<proteinExistence type="predicted"/>
<name>A0A5B8W9F5_9SPHI</name>
<evidence type="ECO:0000313" key="2">
    <source>
        <dbReference type="Proteomes" id="UP000321362"/>
    </source>
</evidence>
<dbReference type="KEGG" id="mgk:FSB76_31145"/>
<dbReference type="EMBL" id="CP042437">
    <property type="protein sequence ID" value="QEC80199.1"/>
    <property type="molecule type" value="Genomic_DNA"/>
</dbReference>
<dbReference type="RefSeq" id="WP_147060521.1">
    <property type="nucleotide sequence ID" value="NZ_CP042437.1"/>
</dbReference>
<evidence type="ECO:0000313" key="1">
    <source>
        <dbReference type="EMBL" id="QEC80199.1"/>
    </source>
</evidence>
<sequence length="92" mass="10604">MHLYTFIMDYKGGTYISQAEAADEQEAMIRWIENLETSEIKGFSKSDKRKIIKLGFSDDDKAIQITGMQNVWYFNARTKKGFAGINIIKTDK</sequence>